<sequence>MRVAGEHGEAFVVCVDQYDHEAGAQLTPARRCAEQFREVARRLGFRADAPVLSGTRQQIDDGLQLIEASSAGRKLIYWVGHGVKVGSNSVVLPCRDYRLGGRKGLFHADELGLFLTGLTGDVLLIIDTCHAMHLAHQAHQRCLDQEDHYTGAPEGPDGPVGPGRSIGCLGTVGGDDLAQVGVWLAALTQICADRDVVFRSNRLWSPYASALSAASLLGAVHQELRSTSVVEPQLYGGGRLENFFVNPYYDPFARPTSAAAPAGRQALLGEQIQQLLKSRFTGLRLEEEGASFVGRRRSLARIVSWLDAPDNSGVMVVTGAPGSGKSAVLGQAALMTIPSSPQFNKLTPARRGRLAGALSAGIQCRGRSALECARELAAGMEIEEPAAGWKDAPEVVRSLIDACRDRGEATFLVDGLDETDPAHLDAVIADVLRPLAQEPTVRILVSTRPTIDDSLLMLDGSVRLDLDDDPDKDGDIAAYVTERLKAPGCPYRDDDGLREAVTRALVEKSQGVFLVARLHCSALARLEHALPPTDEAFRRILVSELEEALDQEVDELDRVAEKASGTAVAVRPGWARGLLLPLALSYGAGLPQDEGIWLAAARELADRYGPDIRYTPDDLRAVLRVAGAHIVVYGEAGQPVYRLAHEAMAEHLVEGAATADRELHGVMTDVLLHIHRTRHRGRGSTNPYIARYATAHAAAAGRLGDLVRDGEFLVNADPERLTVLLDRLREESLAEATLYRGVAEELTGKSPAERAALLQATALSQRPDLRAWARAAGSLPWEDRWTTAERSAPSRTLRVPYGDVQAVAIGPAGGGELLAAGEQLWHWPLLSGRPELLRHHLAPQGKLGPNRLHSLAVADRRLSVSAVAADAERVLIWPDDKDGIPQEFGWGARIGDVAVGGRRQLEIVAAASDRVVSVWEYLDGRAWHRGFWEWPHRGRAYGVAVAELDRALHVVGVGDSGAVLWSAPAGERVLSFGVGGGRAEALAATTADGDLHIAITSSAHPQLQVWRVDGGPRPRAERVHAARLRSPSGSSVALGRRDGELLVAAVDGGTVRLWRVRDGVELPTLAGHRSRPTSVAFLRDDKGTVVVADGTRIRVWEHLPATRGSGTAGPRRGLPSPASEHVGAMTVAASGRGAIVLAAGGTARVWDLTGCHLCDETGLARISSVDLRTAPDGSNWLVVGGRHASRGPGLRVRKLPDGAGTALRLDAHHDGTVGEVALATGGDAVRVFAADDRYIRRWDVATGEPLEACHVTTGMVEHLAVVEGAAGATGAAPFLIATAGDSLWAWENAEPGTPLRFRLPGGGPARTVAGTHDADGGRRVAVATSAGVFTGSLDEPVDARGQRVLHPLSQTVTDVHSLAFCATASGRLVVHAACRSRVVHEWLVDRPPKDRPIADRGYEVYGVLAAPDEAGLLIAAVGLERMDLLRVDERRG</sequence>
<gene>
    <name evidence="1" type="ORF">SLNWT_4540</name>
</gene>
<dbReference type="InterPro" id="IPR011047">
    <property type="entry name" value="Quinoprotein_ADH-like_sf"/>
</dbReference>
<proteinExistence type="predicted"/>
<dbReference type="InterPro" id="IPR036322">
    <property type="entry name" value="WD40_repeat_dom_sf"/>
</dbReference>
<dbReference type="Gene3D" id="3.40.50.300">
    <property type="entry name" value="P-loop containing nucleotide triphosphate hydrolases"/>
    <property type="match status" value="1"/>
</dbReference>
<dbReference type="Proteomes" id="UP000031523">
    <property type="component" value="Chromosome"/>
</dbReference>
<accession>A0A0B5F223</accession>
<dbReference type="SMART" id="SM00320">
    <property type="entry name" value="WD40"/>
    <property type="match status" value="3"/>
</dbReference>
<dbReference type="EMBL" id="CP010519">
    <property type="protein sequence ID" value="AJE84916.1"/>
    <property type="molecule type" value="Genomic_DNA"/>
</dbReference>
<reference evidence="1 2" key="1">
    <citation type="submission" date="2015-01" db="EMBL/GenBank/DDBJ databases">
        <title>Enhanced salinomycin production by adjusting the supply of polyketide extender units in Streptomyce albus DSM 41398.</title>
        <authorList>
            <person name="Lu C."/>
        </authorList>
    </citation>
    <scope>NUCLEOTIDE SEQUENCE [LARGE SCALE GENOMIC DNA]</scope>
    <source>
        <strain evidence="2">ATCC 21838 / DSM 41398 / FERM P-419 / JCM 4703 / NBRC 107858</strain>
    </source>
</reference>
<dbReference type="SUPFAM" id="SSF50998">
    <property type="entry name" value="Quinoprotein alcohol dehydrogenase-like"/>
    <property type="match status" value="1"/>
</dbReference>
<keyword evidence="2" id="KW-1185">Reference proteome</keyword>
<name>A0A0B5F223_STRA4</name>
<protein>
    <submittedName>
        <fullName evidence="1">Uncharacterized protein</fullName>
    </submittedName>
</protein>
<dbReference type="SUPFAM" id="SSF52540">
    <property type="entry name" value="P-loop containing nucleoside triphosphate hydrolases"/>
    <property type="match status" value="1"/>
</dbReference>
<dbReference type="InterPro" id="IPR001680">
    <property type="entry name" value="WD40_rpt"/>
</dbReference>
<dbReference type="InterPro" id="IPR027417">
    <property type="entry name" value="P-loop_NTPase"/>
</dbReference>
<evidence type="ECO:0000313" key="2">
    <source>
        <dbReference type="Proteomes" id="UP000031523"/>
    </source>
</evidence>
<dbReference type="PANTHER" id="PTHR10039">
    <property type="entry name" value="AMELOGENIN"/>
    <property type="match status" value="1"/>
</dbReference>
<dbReference type="KEGG" id="sals:SLNWT_4540"/>
<dbReference type="InterPro" id="IPR015943">
    <property type="entry name" value="WD40/YVTN_repeat-like_dom_sf"/>
</dbReference>
<dbReference type="SUPFAM" id="SSF50978">
    <property type="entry name" value="WD40 repeat-like"/>
    <property type="match status" value="1"/>
</dbReference>
<dbReference type="Gene3D" id="2.130.10.10">
    <property type="entry name" value="YVTN repeat-like/Quinoprotein amine dehydrogenase"/>
    <property type="match status" value="3"/>
</dbReference>
<evidence type="ECO:0000313" key="1">
    <source>
        <dbReference type="EMBL" id="AJE84916.1"/>
    </source>
</evidence>
<organism evidence="1 2">
    <name type="scientific">Streptomyces albus (strain ATCC 21838 / DSM 41398 / FERM P-419 / JCM 4703 / NBRC 107858)</name>
    <dbReference type="NCBI Taxonomy" id="1081613"/>
    <lineage>
        <taxon>Bacteria</taxon>
        <taxon>Bacillati</taxon>
        <taxon>Actinomycetota</taxon>
        <taxon>Actinomycetes</taxon>
        <taxon>Kitasatosporales</taxon>
        <taxon>Streptomycetaceae</taxon>
        <taxon>Streptomyces</taxon>
    </lineage>
</organism>